<reference evidence="2" key="1">
    <citation type="journal article" date="2014" name="Int. J. Syst. Evol. Microbiol.">
        <title>Complete genome sequence of Corynebacterium casei LMG S-19264T (=DSM 44701T), isolated from a smear-ripened cheese.</title>
        <authorList>
            <consortium name="US DOE Joint Genome Institute (JGI-PGF)"/>
            <person name="Walter F."/>
            <person name="Albersmeier A."/>
            <person name="Kalinowski J."/>
            <person name="Ruckert C."/>
        </authorList>
    </citation>
    <scope>NUCLEOTIDE SEQUENCE</scope>
    <source>
        <strain evidence="2">CGMCC 1.15763</strain>
    </source>
</reference>
<name>A0A917HY06_9FLAO</name>
<evidence type="ECO:0000313" key="3">
    <source>
        <dbReference type="Proteomes" id="UP000633278"/>
    </source>
</evidence>
<feature type="transmembrane region" description="Helical" evidence="1">
    <location>
        <begin position="39"/>
        <end position="59"/>
    </location>
</feature>
<organism evidence="2 3">
    <name type="scientific">Polaribacter pacificus</name>
    <dbReference type="NCBI Taxonomy" id="1775173"/>
    <lineage>
        <taxon>Bacteria</taxon>
        <taxon>Pseudomonadati</taxon>
        <taxon>Bacteroidota</taxon>
        <taxon>Flavobacteriia</taxon>
        <taxon>Flavobacteriales</taxon>
        <taxon>Flavobacteriaceae</taxon>
    </lineage>
</organism>
<gene>
    <name evidence="2" type="ORF">GCM10011416_10380</name>
</gene>
<keyword evidence="1" id="KW-0812">Transmembrane</keyword>
<dbReference type="EMBL" id="BMJW01000001">
    <property type="protein sequence ID" value="GGG94869.1"/>
    <property type="molecule type" value="Genomic_DNA"/>
</dbReference>
<keyword evidence="3" id="KW-1185">Reference proteome</keyword>
<protein>
    <recommendedName>
        <fullName evidence="4">PAP2 superfamily protein</fullName>
    </recommendedName>
</protein>
<evidence type="ECO:0008006" key="4">
    <source>
        <dbReference type="Google" id="ProtNLM"/>
    </source>
</evidence>
<comment type="caution">
    <text evidence="2">The sequence shown here is derived from an EMBL/GenBank/DDBJ whole genome shotgun (WGS) entry which is preliminary data.</text>
</comment>
<feature type="transmembrane region" description="Helical" evidence="1">
    <location>
        <begin position="103"/>
        <end position="122"/>
    </location>
</feature>
<evidence type="ECO:0000313" key="2">
    <source>
        <dbReference type="EMBL" id="GGG94869.1"/>
    </source>
</evidence>
<dbReference type="AlphaFoldDB" id="A0A917HY06"/>
<reference evidence="2" key="2">
    <citation type="submission" date="2020-09" db="EMBL/GenBank/DDBJ databases">
        <authorList>
            <person name="Sun Q."/>
            <person name="Zhou Y."/>
        </authorList>
    </citation>
    <scope>NUCLEOTIDE SEQUENCE</scope>
    <source>
        <strain evidence="2">CGMCC 1.15763</strain>
    </source>
</reference>
<feature type="transmembrane region" description="Helical" evidence="1">
    <location>
        <begin position="181"/>
        <end position="198"/>
    </location>
</feature>
<accession>A0A917HY06</accession>
<sequence>MKFYKFISVILHPIVIPTIGILLFLLLNPSPISIQRQYILISIVFFATYIIPLTSLIVLKLLGYVESYQVHSIKERKIPLFIMLVIFSILGKLFVNISDFRELGLLFYGTVAALIVVYLLFVLKIKTSLHILSMSSAIAFVLIFTSANSVSALPIIAILFVLTGILASARLHLKAHTPLEIYLGFFLGFCSQFGLYYLL</sequence>
<proteinExistence type="predicted"/>
<dbReference type="RefSeq" id="WP_188598209.1">
    <property type="nucleotide sequence ID" value="NZ_BMJW01000001.1"/>
</dbReference>
<feature type="transmembrane region" description="Helical" evidence="1">
    <location>
        <begin position="80"/>
        <end position="97"/>
    </location>
</feature>
<keyword evidence="1" id="KW-0472">Membrane</keyword>
<feature type="transmembrane region" description="Helical" evidence="1">
    <location>
        <begin position="7"/>
        <end position="27"/>
    </location>
</feature>
<dbReference type="Proteomes" id="UP000633278">
    <property type="component" value="Unassembled WGS sequence"/>
</dbReference>
<evidence type="ECO:0000256" key="1">
    <source>
        <dbReference type="SAM" id="Phobius"/>
    </source>
</evidence>
<keyword evidence="1" id="KW-1133">Transmembrane helix</keyword>